<organism evidence="1 2">
    <name type="scientific">Penicillium malachiteum</name>
    <dbReference type="NCBI Taxonomy" id="1324776"/>
    <lineage>
        <taxon>Eukaryota</taxon>
        <taxon>Fungi</taxon>
        <taxon>Dikarya</taxon>
        <taxon>Ascomycota</taxon>
        <taxon>Pezizomycotina</taxon>
        <taxon>Eurotiomycetes</taxon>
        <taxon>Eurotiomycetidae</taxon>
        <taxon>Eurotiales</taxon>
        <taxon>Aspergillaceae</taxon>
        <taxon>Penicillium</taxon>
    </lineage>
</organism>
<evidence type="ECO:0008006" key="3">
    <source>
        <dbReference type="Google" id="ProtNLM"/>
    </source>
</evidence>
<gene>
    <name evidence="1" type="ORF">N7493_008768</name>
</gene>
<sequence>MKYLTSDEKHQLAGDYFAPEGLYEYIKSLPFTGRVKSNITSLTAGEWTEILLEYEVGGSGLADGAWIKGTFKFYSDWALFQTSDPTKDNYVSAEYVPNTLFPGQTPSTVQSLGIRFDQKGHERPFQKAVIVDIQDGYLNPGDKILIRLGDRRFRGKGTRVQTFVEKDFRWRFYIDPVGTSRFAPIQPDISWDIVPGRIQHMETVSPRLLRPSVPFEIHTHAEDSWGNVSRDQANLSFRLRILNEKSEIVLQRDVYCPSQGWTNIIFSDLQLAKDGDYTIQTFLLADGDYKIKNVVVAKDGRAVVSKVSHITVSSDLTVPKILFGDLHVHSDDTVGTESSTYNFTYGREIAGLDVLGYTANDFQITKARWDATVELIKSLNEPGKFVVFPGTEWCGNSAVGGDHNVVFLADPATHPPEFPFDRHGNVARSFEWSEDGPEDLIPGTWPLDEVYCTYAHDAENNLLIPHVGGRRCNLAWHHPKLERLVEIGSAWGQFEWLIRDAVNRGWKLGVSANSDEHRGRCGGGVPGTAVFGTRGGLTGIVAQNLDRENVARSLRARYTFATTGQRLVGLLSMADGSGIQGDEVSVQSSQAVELDYHFLGQNGFSSIEAFDGSGLIWSRSFWSESKEPATILRITWGGARLYDRYREAIWNGHITVSDDSTVQWMSPFGGFENNLEDRVTRKDKHDKHSLAFSSKTSGDLDGVNLHLKDNKLPSMITVTGSLAGYVKVGDALAGNPHKAQPTFSITASLEEALVPNGKRIEIKGGAELFVCIEAIPDIALPRRVQGRAGFPSDQEGAQSIYFVGREWTGTKVVTSPIFINRV</sequence>
<accession>A0AAD6HFK5</accession>
<dbReference type="SUPFAM" id="SSF89550">
    <property type="entry name" value="PHP domain-like"/>
    <property type="match status" value="1"/>
</dbReference>
<keyword evidence="2" id="KW-1185">Reference proteome</keyword>
<dbReference type="InterPro" id="IPR016195">
    <property type="entry name" value="Pol/histidinol_Pase-like"/>
</dbReference>
<proteinExistence type="predicted"/>
<evidence type="ECO:0000313" key="1">
    <source>
        <dbReference type="EMBL" id="KAJ5712300.1"/>
    </source>
</evidence>
<reference evidence="1" key="1">
    <citation type="journal article" date="2023" name="IMA Fungus">
        <title>Comparative genomic study of the Penicillium genus elucidates a diverse pangenome and 15 lateral gene transfer events.</title>
        <authorList>
            <person name="Petersen C."/>
            <person name="Sorensen T."/>
            <person name="Nielsen M.R."/>
            <person name="Sondergaard T.E."/>
            <person name="Sorensen J.L."/>
            <person name="Fitzpatrick D.A."/>
            <person name="Frisvad J.C."/>
            <person name="Nielsen K.L."/>
        </authorList>
    </citation>
    <scope>NUCLEOTIDE SEQUENCE</scope>
    <source>
        <strain evidence="1">IBT 17514</strain>
    </source>
</reference>
<reference evidence="1" key="2">
    <citation type="submission" date="2023-01" db="EMBL/GenBank/DDBJ databases">
        <authorList>
            <person name="Petersen C."/>
        </authorList>
    </citation>
    <scope>NUCLEOTIDE SEQUENCE</scope>
    <source>
        <strain evidence="1">IBT 17514</strain>
    </source>
</reference>
<name>A0AAD6HFK5_9EURO</name>
<dbReference type="AlphaFoldDB" id="A0AAD6HFK5"/>
<dbReference type="Proteomes" id="UP001215712">
    <property type="component" value="Unassembled WGS sequence"/>
</dbReference>
<comment type="caution">
    <text evidence="1">The sequence shown here is derived from an EMBL/GenBank/DDBJ whole genome shotgun (WGS) entry which is preliminary data.</text>
</comment>
<evidence type="ECO:0000313" key="2">
    <source>
        <dbReference type="Proteomes" id="UP001215712"/>
    </source>
</evidence>
<protein>
    <recommendedName>
        <fullName evidence="3">DUF3604 domain-containing protein</fullName>
    </recommendedName>
</protein>
<dbReference type="Gene3D" id="3.20.20.140">
    <property type="entry name" value="Metal-dependent hydrolases"/>
    <property type="match status" value="1"/>
</dbReference>
<dbReference type="EMBL" id="JAQJAN010000013">
    <property type="protein sequence ID" value="KAJ5712300.1"/>
    <property type="molecule type" value="Genomic_DNA"/>
</dbReference>